<keyword evidence="2 12" id="KW-0812">Transmembrane</keyword>
<dbReference type="SFLD" id="SFLDF00027">
    <property type="entry name" value="p-type_atpase"/>
    <property type="match status" value="1"/>
</dbReference>
<dbReference type="InterPro" id="IPR008250">
    <property type="entry name" value="ATPase_P-typ_transduc_dom_A_sf"/>
</dbReference>
<gene>
    <name evidence="14" type="ORF">ACFOWE_28205</name>
</gene>
<keyword evidence="8 12" id="KW-1133">Transmembrane helix</keyword>
<dbReference type="InterPro" id="IPR006068">
    <property type="entry name" value="ATPase_P-typ_cation-transptr_C"/>
</dbReference>
<dbReference type="SFLD" id="SFLDG00002">
    <property type="entry name" value="C1.7:_P-type_atpase_like"/>
    <property type="match status" value="1"/>
</dbReference>
<comment type="catalytic activity">
    <reaction evidence="10">
        <text>ATP + H2O = ADP + phosphate + H(+)</text>
        <dbReference type="Rhea" id="RHEA:13065"/>
        <dbReference type="ChEBI" id="CHEBI:15377"/>
        <dbReference type="ChEBI" id="CHEBI:15378"/>
        <dbReference type="ChEBI" id="CHEBI:30616"/>
        <dbReference type="ChEBI" id="CHEBI:43474"/>
        <dbReference type="ChEBI" id="CHEBI:456216"/>
    </reaction>
</comment>
<feature type="transmembrane region" description="Helical" evidence="12">
    <location>
        <begin position="1456"/>
        <end position="1477"/>
    </location>
</feature>
<feature type="domain" description="Cation-transporting P-type ATPase N-terminal" evidence="13">
    <location>
        <begin position="672"/>
        <end position="744"/>
    </location>
</feature>
<comment type="subcellular location">
    <subcellularLocation>
        <location evidence="1">Cell membrane</location>
        <topology evidence="1">Multi-pass membrane protein</topology>
    </subcellularLocation>
</comment>
<feature type="region of interest" description="Disordered" evidence="11">
    <location>
        <begin position="105"/>
        <end position="180"/>
    </location>
</feature>
<evidence type="ECO:0000256" key="9">
    <source>
        <dbReference type="ARBA" id="ARBA00023136"/>
    </source>
</evidence>
<dbReference type="Pfam" id="PF00122">
    <property type="entry name" value="E1-E2_ATPase"/>
    <property type="match status" value="1"/>
</dbReference>
<dbReference type="Gene3D" id="2.70.150.10">
    <property type="entry name" value="Calcium-transporting ATPase, cytoplasmic transduction domain A"/>
    <property type="match status" value="1"/>
</dbReference>
<protein>
    <submittedName>
        <fullName evidence="14">HAD-IC family P-type ATPase</fullName>
    </submittedName>
</protein>
<keyword evidence="3" id="KW-0479">Metal-binding</keyword>
<evidence type="ECO:0000256" key="6">
    <source>
        <dbReference type="ARBA" id="ARBA00022842"/>
    </source>
</evidence>
<evidence type="ECO:0000256" key="3">
    <source>
        <dbReference type="ARBA" id="ARBA00022723"/>
    </source>
</evidence>
<keyword evidence="5" id="KW-0067">ATP-binding</keyword>
<dbReference type="InterPro" id="IPR044492">
    <property type="entry name" value="P_typ_ATPase_HD_dom"/>
</dbReference>
<keyword evidence="9 12" id="KW-0472">Membrane</keyword>
<dbReference type="PROSITE" id="PS00154">
    <property type="entry name" value="ATPASE_E1_E2"/>
    <property type="match status" value="1"/>
</dbReference>
<dbReference type="RefSeq" id="WP_377293086.1">
    <property type="nucleotide sequence ID" value="NZ_JBHSBM010000040.1"/>
</dbReference>
<dbReference type="PANTHER" id="PTHR24093">
    <property type="entry name" value="CATION TRANSPORTING ATPASE"/>
    <property type="match status" value="1"/>
</dbReference>
<dbReference type="Pfam" id="PF13246">
    <property type="entry name" value="Cation_ATPase"/>
    <property type="match status" value="1"/>
</dbReference>
<proteinExistence type="predicted"/>
<dbReference type="Gene3D" id="3.40.50.1000">
    <property type="entry name" value="HAD superfamily/HAD-like"/>
    <property type="match status" value="2"/>
</dbReference>
<evidence type="ECO:0000256" key="2">
    <source>
        <dbReference type="ARBA" id="ARBA00022692"/>
    </source>
</evidence>
<dbReference type="Pfam" id="PF00689">
    <property type="entry name" value="Cation_ATPase_C"/>
    <property type="match status" value="1"/>
</dbReference>
<evidence type="ECO:0000256" key="5">
    <source>
        <dbReference type="ARBA" id="ARBA00022840"/>
    </source>
</evidence>
<evidence type="ECO:0000256" key="12">
    <source>
        <dbReference type="SAM" id="Phobius"/>
    </source>
</evidence>
<dbReference type="InterPro" id="IPR023214">
    <property type="entry name" value="HAD_sf"/>
</dbReference>
<dbReference type="SUPFAM" id="SSF81665">
    <property type="entry name" value="Calcium ATPase, transmembrane domain M"/>
    <property type="match status" value="1"/>
</dbReference>
<organism evidence="14 15">
    <name type="scientific">Planomonospora corallina</name>
    <dbReference type="NCBI Taxonomy" id="1806052"/>
    <lineage>
        <taxon>Bacteria</taxon>
        <taxon>Bacillati</taxon>
        <taxon>Actinomycetota</taxon>
        <taxon>Actinomycetes</taxon>
        <taxon>Streptosporangiales</taxon>
        <taxon>Streptosporangiaceae</taxon>
        <taxon>Planomonospora</taxon>
    </lineage>
</organism>
<dbReference type="PRINTS" id="PR00119">
    <property type="entry name" value="CATATPASE"/>
</dbReference>
<accession>A0ABV8IK68</accession>
<keyword evidence="15" id="KW-1185">Reference proteome</keyword>
<evidence type="ECO:0000259" key="13">
    <source>
        <dbReference type="SMART" id="SM00831"/>
    </source>
</evidence>
<dbReference type="SUPFAM" id="SSF56784">
    <property type="entry name" value="HAD-like"/>
    <property type="match status" value="1"/>
</dbReference>
<evidence type="ECO:0000256" key="10">
    <source>
        <dbReference type="ARBA" id="ARBA00049360"/>
    </source>
</evidence>
<dbReference type="NCBIfam" id="TIGR01494">
    <property type="entry name" value="ATPase_P-type"/>
    <property type="match status" value="2"/>
</dbReference>
<dbReference type="InterPro" id="IPR018303">
    <property type="entry name" value="ATPase_P-typ_P_site"/>
</dbReference>
<sequence>MFLSRLLVVSTDVLRDVLPDALAGALPAPRRLRPCPGGVRIDLHTIGAPGTERAARRLEARLRAVDGVERAEVNGALGCVFVAGREDPAGHGELLAIVTELDAAPDPEAGAEPGGRAPGAEPGPPGTRVDDGPGAAGTGAAATPGAEPGPPNVRADAPPGARAGRRADGEPGGDGSPYRPRIRVAERHVRAALRLCAGLTGAGLAMAGKAVRLPRLSPVIPALLHLADSTPALREELNRRLGRPATDTLFTAGHVIGQTLALSPSALLVHAAGSAVHYAEARAARGAWRRLEEELARVRGAYRHVRKPSRPRPIPLPAGPIERYASVASPATAGAYALTRSFSRSARRGHAMMVAATPKQAELGRQAFAAAVGRALARRGSVVLDPHALRRMDRVDTVVIDAEVLLTGAWTIDRVLRAADGAASVDAGTLHARLHALIDPADPTAHRRQDGWAVGPLTRLPGPLAAEGPAWRAQGLRAVGLTRRGEPVAVAALARETDPLAEAVVAAAKAAGAVLLSGGDRGLAARFGVGRTASGGTRLAAAVHALQAEGRTVAVVSRGLARALAQADLGIGVTDGSGHLPWEADVAGDLDGAHLLLSCLPRAHTASRRSVRLGAAGAGIGALVAVAGPERAAPARAHLVSNCVSLAALALGELSGRAAGRLPSPARADGTPWYAMTADDVLARLDSSPDGIAEAEAAGRRAGTGPEEDGDPSRSLVRASAEELANPLTPVLAAGAGMSALIGSVLDALLIGGVTVLSAFVGGAQRVRAEGALRRLTEASSIRVRLRRPGGDAQTTAAELVPGDVVELHAGDAVPADCRVLEAVGLEIDESPLTGESQPVLKTAAPTVASAVAERSCMLYQGTTVAAGSGRAVVVATGEATEAGRGARLASGSRPPTGVELRLRALGRRILPLSIGSGLALLAVDLLRGRSLAAGLVPAVSLAVAAVPEGLPFIATVAELAAARRLSKRAALVRNPSTIEALGRVGVLCFDKTGTLTEGHISLGRVSDGCTAYPVDALPDAYRSIVAAALRAGPRSGTGLAHPTDRAVVEGARPLGVTAEEGADGWRRIAELPFEPARGYHAVLGESGPDRLLSVKGAPEVVLARCTAVRRGTRTEPLEEEARLGLEREVDALARQGYRVLAVAQRPASGRSDLDEDRIGGLCFLGLLGLADPVRPTAARSVGRLARAGVRVVMVTGDHPSTAEAIAAELGVLDGRRVMTGPELDDIDDDVLAKVLPEIAVFARATPAHKTRIVSCLRGTGETVAVTGDGANDAPAIRAADVGIALGSRATPAARAAADVVVTDDRIETIVEAIVEGRSMWSSVRDSLGILLGGNIGEIVFTVGSNLLTGRSALNARQLLLVNLLTDMVPAMAVAVRPPAAASPEKLLAEGPESSLGASLTRDIYLRAATTTAAAAAAWLAGRLTGTRGRADTIGLVALVSAQLLQTLAKGGRDPVVALAALASLAVLACVVSLPGVSRFFGSRPLGPVGWSIGLGSATAATLLGMAAEPLLRDSLLPARQGSESPSGE</sequence>
<keyword evidence="6" id="KW-0460">Magnesium</keyword>
<evidence type="ECO:0000256" key="1">
    <source>
        <dbReference type="ARBA" id="ARBA00004651"/>
    </source>
</evidence>
<dbReference type="Proteomes" id="UP001595850">
    <property type="component" value="Unassembled WGS sequence"/>
</dbReference>
<dbReference type="PRINTS" id="PR00120">
    <property type="entry name" value="HATPASE"/>
</dbReference>
<evidence type="ECO:0000256" key="4">
    <source>
        <dbReference type="ARBA" id="ARBA00022741"/>
    </source>
</evidence>
<dbReference type="Gene3D" id="1.20.1110.10">
    <property type="entry name" value="Calcium-transporting ATPase, transmembrane domain"/>
    <property type="match status" value="2"/>
</dbReference>
<evidence type="ECO:0000313" key="14">
    <source>
        <dbReference type="EMBL" id="MFC4062205.1"/>
    </source>
</evidence>
<dbReference type="InterPro" id="IPR001757">
    <property type="entry name" value="P_typ_ATPase"/>
</dbReference>
<dbReference type="SMART" id="SM00831">
    <property type="entry name" value="Cation_ATPase_N"/>
    <property type="match status" value="1"/>
</dbReference>
<dbReference type="Pfam" id="PF00690">
    <property type="entry name" value="Cation_ATPase_N"/>
    <property type="match status" value="1"/>
</dbReference>
<name>A0ABV8IK68_9ACTN</name>
<dbReference type="InterPro" id="IPR023298">
    <property type="entry name" value="ATPase_P-typ_TM_dom_sf"/>
</dbReference>
<evidence type="ECO:0000256" key="7">
    <source>
        <dbReference type="ARBA" id="ARBA00022967"/>
    </source>
</evidence>
<dbReference type="PANTHER" id="PTHR24093:SF513">
    <property type="entry name" value="CATION-TRANSPORTING ATPASE I-RELATED"/>
    <property type="match status" value="1"/>
</dbReference>
<keyword evidence="4" id="KW-0547">Nucleotide-binding</keyword>
<dbReference type="InterPro" id="IPR004014">
    <property type="entry name" value="ATPase_P-typ_cation-transptr_N"/>
</dbReference>
<dbReference type="Gene3D" id="3.40.1110.10">
    <property type="entry name" value="Calcium-transporting ATPase, cytoplasmic domain N"/>
    <property type="match status" value="1"/>
</dbReference>
<evidence type="ECO:0000313" key="15">
    <source>
        <dbReference type="Proteomes" id="UP001595850"/>
    </source>
</evidence>
<dbReference type="SFLD" id="SFLDS00003">
    <property type="entry name" value="Haloacid_Dehalogenase"/>
    <property type="match status" value="1"/>
</dbReference>
<dbReference type="EMBL" id="JBHSBM010000040">
    <property type="protein sequence ID" value="MFC4062205.1"/>
    <property type="molecule type" value="Genomic_DNA"/>
</dbReference>
<comment type="caution">
    <text evidence="14">The sequence shown here is derived from an EMBL/GenBank/DDBJ whole genome shotgun (WGS) entry which is preliminary data.</text>
</comment>
<dbReference type="InterPro" id="IPR036412">
    <property type="entry name" value="HAD-like_sf"/>
</dbReference>
<evidence type="ECO:0000256" key="11">
    <source>
        <dbReference type="SAM" id="MobiDB-lite"/>
    </source>
</evidence>
<dbReference type="SUPFAM" id="SSF81653">
    <property type="entry name" value="Calcium ATPase, transduction domain A"/>
    <property type="match status" value="1"/>
</dbReference>
<evidence type="ECO:0000256" key="8">
    <source>
        <dbReference type="ARBA" id="ARBA00022989"/>
    </source>
</evidence>
<reference evidence="15" key="1">
    <citation type="journal article" date="2019" name="Int. J. Syst. Evol. Microbiol.">
        <title>The Global Catalogue of Microorganisms (GCM) 10K type strain sequencing project: providing services to taxonomists for standard genome sequencing and annotation.</title>
        <authorList>
            <consortium name="The Broad Institute Genomics Platform"/>
            <consortium name="The Broad Institute Genome Sequencing Center for Infectious Disease"/>
            <person name="Wu L."/>
            <person name="Ma J."/>
        </authorList>
    </citation>
    <scope>NUCLEOTIDE SEQUENCE [LARGE SCALE GENOMIC DNA]</scope>
    <source>
        <strain evidence="15">TBRC 4489</strain>
    </source>
</reference>
<dbReference type="InterPro" id="IPR059000">
    <property type="entry name" value="ATPase_P-type_domA"/>
</dbReference>
<dbReference type="InterPro" id="IPR023299">
    <property type="entry name" value="ATPase_P-typ_cyto_dom_N"/>
</dbReference>
<keyword evidence="7" id="KW-1278">Translocase</keyword>
<feature type="transmembrane region" description="Helical" evidence="12">
    <location>
        <begin position="1489"/>
        <end position="1512"/>
    </location>
</feature>